<dbReference type="RefSeq" id="WP_148593989.1">
    <property type="nucleotide sequence ID" value="NZ_CP042997.1"/>
</dbReference>
<sequence>MPGEPAAEATGCRPPADVRREVELYDERAEAGTWDGPRYRMTYRILGEGPPLIWIPGIAATYRVYAMVLNRLSERFRTIQYAYPGDEPADGARLGAITHEHLADDLFGLIDHLRLGRTFLVGLSFGSTVLLRAIAREPRRFPRSVVQGAFARRRFTAAERLALALGRRIPGPASRLPLRETVLTYNSKPDFPAVLADRWPFYLEQNGATPIRALAHRTAMVAGLDLRPIAGRVASELLLVQGREDRIVPYRYFEELKGLLPRSESVVMPTVGHIPHLTHAEVFARLIGEWLVPCNEGGQCSRDAATGPAEGPRS</sequence>
<dbReference type="KEGG" id="agv:OJF2_25370"/>
<dbReference type="InterPro" id="IPR029058">
    <property type="entry name" value="AB_hydrolase_fold"/>
</dbReference>
<organism evidence="2 3">
    <name type="scientific">Aquisphaera giovannonii</name>
    <dbReference type="NCBI Taxonomy" id="406548"/>
    <lineage>
        <taxon>Bacteria</taxon>
        <taxon>Pseudomonadati</taxon>
        <taxon>Planctomycetota</taxon>
        <taxon>Planctomycetia</taxon>
        <taxon>Isosphaerales</taxon>
        <taxon>Isosphaeraceae</taxon>
        <taxon>Aquisphaera</taxon>
    </lineage>
</organism>
<dbReference type="SUPFAM" id="SSF53474">
    <property type="entry name" value="alpha/beta-Hydrolases"/>
    <property type="match status" value="1"/>
</dbReference>
<dbReference type="Pfam" id="PF12697">
    <property type="entry name" value="Abhydrolase_6"/>
    <property type="match status" value="1"/>
</dbReference>
<gene>
    <name evidence="2" type="primary">mhpC_2</name>
    <name evidence="2" type="ORF">OJF2_25370</name>
</gene>
<accession>A0A5B9W197</accession>
<feature type="domain" description="AB hydrolase-1" evidence="1">
    <location>
        <begin position="53"/>
        <end position="285"/>
    </location>
</feature>
<dbReference type="Gene3D" id="3.40.50.1820">
    <property type="entry name" value="alpha/beta hydrolase"/>
    <property type="match status" value="1"/>
</dbReference>
<evidence type="ECO:0000313" key="2">
    <source>
        <dbReference type="EMBL" id="QEH34004.1"/>
    </source>
</evidence>
<dbReference type="EC" id="3.7.1.14" evidence="2"/>
<dbReference type="PANTHER" id="PTHR43798">
    <property type="entry name" value="MONOACYLGLYCEROL LIPASE"/>
    <property type="match status" value="1"/>
</dbReference>
<proteinExistence type="predicted"/>
<dbReference type="Proteomes" id="UP000324233">
    <property type="component" value="Chromosome"/>
</dbReference>
<protein>
    <submittedName>
        <fullName evidence="2">2-hydroxy-6-oxononadienedioate/2-hydroxy-6-oxononatrienedioate hydrolase</fullName>
        <ecNumber evidence="2">3.7.1.14</ecNumber>
    </submittedName>
</protein>
<keyword evidence="2" id="KW-0378">Hydrolase</keyword>
<evidence type="ECO:0000259" key="1">
    <source>
        <dbReference type="Pfam" id="PF12697"/>
    </source>
</evidence>
<dbReference type="InterPro" id="IPR050266">
    <property type="entry name" value="AB_hydrolase_sf"/>
</dbReference>
<dbReference type="InterPro" id="IPR000073">
    <property type="entry name" value="AB_hydrolase_1"/>
</dbReference>
<keyword evidence="3" id="KW-1185">Reference proteome</keyword>
<dbReference type="EMBL" id="CP042997">
    <property type="protein sequence ID" value="QEH34004.1"/>
    <property type="molecule type" value="Genomic_DNA"/>
</dbReference>
<name>A0A5B9W197_9BACT</name>
<dbReference type="GO" id="GO:0016787">
    <property type="term" value="F:hydrolase activity"/>
    <property type="evidence" value="ECO:0007669"/>
    <property type="project" value="UniProtKB-KW"/>
</dbReference>
<evidence type="ECO:0000313" key="3">
    <source>
        <dbReference type="Proteomes" id="UP000324233"/>
    </source>
</evidence>
<reference evidence="2 3" key="1">
    <citation type="submission" date="2019-08" db="EMBL/GenBank/DDBJ databases">
        <title>Deep-cultivation of Planctomycetes and their phenomic and genomic characterization uncovers novel biology.</title>
        <authorList>
            <person name="Wiegand S."/>
            <person name="Jogler M."/>
            <person name="Boedeker C."/>
            <person name="Pinto D."/>
            <person name="Vollmers J."/>
            <person name="Rivas-Marin E."/>
            <person name="Kohn T."/>
            <person name="Peeters S.H."/>
            <person name="Heuer A."/>
            <person name="Rast P."/>
            <person name="Oberbeckmann S."/>
            <person name="Bunk B."/>
            <person name="Jeske O."/>
            <person name="Meyerdierks A."/>
            <person name="Storesund J.E."/>
            <person name="Kallscheuer N."/>
            <person name="Luecker S."/>
            <person name="Lage O.M."/>
            <person name="Pohl T."/>
            <person name="Merkel B.J."/>
            <person name="Hornburger P."/>
            <person name="Mueller R.-W."/>
            <person name="Bruemmer F."/>
            <person name="Labrenz M."/>
            <person name="Spormann A.M."/>
            <person name="Op den Camp H."/>
            <person name="Overmann J."/>
            <person name="Amann R."/>
            <person name="Jetten M.S.M."/>
            <person name="Mascher T."/>
            <person name="Medema M.H."/>
            <person name="Devos D.P."/>
            <person name="Kaster A.-K."/>
            <person name="Ovreas L."/>
            <person name="Rohde M."/>
            <person name="Galperin M.Y."/>
            <person name="Jogler C."/>
        </authorList>
    </citation>
    <scope>NUCLEOTIDE SEQUENCE [LARGE SCALE GENOMIC DNA]</scope>
    <source>
        <strain evidence="2 3">OJF2</strain>
    </source>
</reference>
<dbReference type="OrthoDB" id="268311at2"/>
<dbReference type="AlphaFoldDB" id="A0A5B9W197"/>